<dbReference type="GO" id="GO:0032991">
    <property type="term" value="C:protein-containing complex"/>
    <property type="evidence" value="ECO:0007669"/>
    <property type="project" value="UniProtKB-ARBA"/>
</dbReference>
<dbReference type="OrthoDB" id="299997at2759"/>
<name>A0A9N9X4U9_PHACE</name>
<dbReference type="SMART" id="SM00609">
    <property type="entry name" value="VIT"/>
    <property type="match status" value="1"/>
</dbReference>
<dbReference type="SUPFAM" id="SSF53300">
    <property type="entry name" value="vWA-like"/>
    <property type="match status" value="1"/>
</dbReference>
<evidence type="ECO:0000259" key="2">
    <source>
        <dbReference type="SMART" id="SM00327"/>
    </source>
</evidence>
<organism evidence="4 5">
    <name type="scientific">Phaedon cochleariae</name>
    <name type="common">Mustard beetle</name>
    <dbReference type="NCBI Taxonomy" id="80249"/>
    <lineage>
        <taxon>Eukaryota</taxon>
        <taxon>Metazoa</taxon>
        <taxon>Ecdysozoa</taxon>
        <taxon>Arthropoda</taxon>
        <taxon>Hexapoda</taxon>
        <taxon>Insecta</taxon>
        <taxon>Pterygota</taxon>
        <taxon>Neoptera</taxon>
        <taxon>Endopterygota</taxon>
        <taxon>Coleoptera</taxon>
        <taxon>Polyphaga</taxon>
        <taxon>Cucujiformia</taxon>
        <taxon>Chrysomeloidea</taxon>
        <taxon>Chrysomelidae</taxon>
        <taxon>Chrysomelinae</taxon>
        <taxon>Chrysomelini</taxon>
        <taxon>Phaedon</taxon>
    </lineage>
</organism>
<reference evidence="4" key="2">
    <citation type="submission" date="2022-10" db="EMBL/GenBank/DDBJ databases">
        <authorList>
            <consortium name="ENA_rothamsted_submissions"/>
            <consortium name="culmorum"/>
            <person name="King R."/>
        </authorList>
    </citation>
    <scope>NUCLEOTIDE SEQUENCE</scope>
</reference>
<keyword evidence="5" id="KW-1185">Reference proteome</keyword>
<dbReference type="InterPro" id="IPR050934">
    <property type="entry name" value="ITIH"/>
</dbReference>
<evidence type="ECO:0000313" key="4">
    <source>
        <dbReference type="EMBL" id="CAG9823444.1"/>
    </source>
</evidence>
<dbReference type="Pfam" id="PF13768">
    <property type="entry name" value="VWA_3"/>
    <property type="match status" value="1"/>
</dbReference>
<dbReference type="Gene3D" id="3.40.50.410">
    <property type="entry name" value="von Willebrand factor, type A domain"/>
    <property type="match status" value="1"/>
</dbReference>
<dbReference type="Pfam" id="PF08487">
    <property type="entry name" value="VIT"/>
    <property type="match status" value="1"/>
</dbReference>
<dbReference type="EMBL" id="OU896713">
    <property type="protein sequence ID" value="CAG9823444.1"/>
    <property type="molecule type" value="Genomic_DNA"/>
</dbReference>
<dbReference type="Pfam" id="PF00092">
    <property type="entry name" value="VWA"/>
    <property type="match status" value="1"/>
</dbReference>
<reference evidence="4" key="1">
    <citation type="submission" date="2022-01" db="EMBL/GenBank/DDBJ databases">
        <authorList>
            <person name="King R."/>
        </authorList>
    </citation>
    <scope>NUCLEOTIDE SEQUENCE</scope>
</reference>
<protein>
    <recommendedName>
        <fullName evidence="6">Inter-alpha-trypsin inhibitor heavy chain H4-like</fullName>
    </recommendedName>
</protein>
<evidence type="ECO:0000313" key="5">
    <source>
        <dbReference type="Proteomes" id="UP001153737"/>
    </source>
</evidence>
<dbReference type="InterPro" id="IPR002035">
    <property type="entry name" value="VWF_A"/>
</dbReference>
<dbReference type="PANTHER" id="PTHR10338:SF108">
    <property type="entry name" value="INTER-ALPHA-TRYPSIN INHIBITOR HEAVY CHAIN H4-LIKE PROTEIN"/>
    <property type="match status" value="1"/>
</dbReference>
<evidence type="ECO:0008006" key="6">
    <source>
        <dbReference type="Google" id="ProtNLM"/>
    </source>
</evidence>
<dbReference type="AlphaFoldDB" id="A0A9N9X4U9"/>
<dbReference type="InterPro" id="IPR036465">
    <property type="entry name" value="vWFA_dom_sf"/>
</dbReference>
<sequence>MQQQLIIALLGISLLSFTNALDTTSFVTSTSTVPSVDNQDESDKQREPVLPKIYEMRVDTNVSNRFAKSQVTSKVRNLDKHAQEATFSVVIPEQAYISGFTMEIDGKQYEAYIQEKEEAKNTYKNAVASGQSAGHVAVNARDSNRFTVSVNVEPQQKATFYLRYEELLARQNEKYEIVINIHPGQPVKQLDVQVNIEETRPLKFVKAPPLRSGNEVAKNEEKLNPNAEVTLLNKTSAIVKFSPNVEKQKEYASGLGTDQKNGLAGQFIVEYDVERDPQGGEVLVDGGYFVHFFAPSDLPPLPKQVVFVLDTSGSMEGIRVTQLKEAMRSILSELKPEDIFNIVEFGSIVKVWNVEKVAVQYESGTSYWGYPDEEEEPVFKNRTEQPLPPAYPATEENLKKAEKVVQKLKAFGGTDINEGLKTALTLIDKNHLEDKKHQPLIVFLTDGEATVGEVDNDKIIRTITELNGGRTPIFSLSFGDGADRSFLQKISLKNLGFARHIYEAADASLQLEQFYKEISSPLLSNVSFKYVSNVSEVTKTKFPILFHGSELVVAGHTDEFKNFCPDCPDPGFKVPIVEGWGVHGPIQLTPSIHSSVGPLERLWAYLTLKQILQQREAADNKTGPTQEALRIALKYSFVSDVSSLVVVKPNASHAVETEDASTDKRYPIIASGLPLSAGGPSISYAQLGQAQPSPSFAFAPAYSEPALYEESDYDNDRVYSGAGGFIASTTVGPRLVSSTQVPHNATAKIEESSEVDRLKKNLPWIANILNEDGELNLTSGKFILGLNETISDHPVCPKTPLDQPGECTLINSCPQIFDKLTSLQVYEQYFCDLKGFAGVCCPKEEKQTN</sequence>
<feature type="domain" description="VIT" evidence="3">
    <location>
        <begin position="35"/>
        <end position="166"/>
    </location>
</feature>
<gene>
    <name evidence="4" type="ORF">PHAECO_LOCUS11153</name>
</gene>
<evidence type="ECO:0000256" key="1">
    <source>
        <dbReference type="SAM" id="SignalP"/>
    </source>
</evidence>
<dbReference type="SMART" id="SM00327">
    <property type="entry name" value="VWA"/>
    <property type="match status" value="1"/>
</dbReference>
<dbReference type="Proteomes" id="UP001153737">
    <property type="component" value="Chromosome 7"/>
</dbReference>
<dbReference type="PANTHER" id="PTHR10338">
    <property type="entry name" value="INTER-ALPHA-TRYPSIN INHIBITOR HEAVY CHAIN FAMILY MEMBER"/>
    <property type="match status" value="1"/>
</dbReference>
<accession>A0A9N9X4U9</accession>
<feature type="chain" id="PRO_5040149205" description="Inter-alpha-trypsin inhibitor heavy chain H4-like" evidence="1">
    <location>
        <begin position="21"/>
        <end position="849"/>
    </location>
</feature>
<proteinExistence type="predicted"/>
<evidence type="ECO:0000259" key="3">
    <source>
        <dbReference type="SMART" id="SM00609"/>
    </source>
</evidence>
<feature type="signal peptide" evidence="1">
    <location>
        <begin position="1"/>
        <end position="20"/>
    </location>
</feature>
<keyword evidence="1" id="KW-0732">Signal</keyword>
<feature type="domain" description="VWFA" evidence="2">
    <location>
        <begin position="302"/>
        <end position="522"/>
    </location>
</feature>
<dbReference type="InterPro" id="IPR013694">
    <property type="entry name" value="VIT"/>
</dbReference>